<dbReference type="Proteomes" id="UP000326268">
    <property type="component" value="Unassembled WGS sequence"/>
</dbReference>
<dbReference type="Pfam" id="PF22939">
    <property type="entry name" value="WHD_GPIID"/>
    <property type="match status" value="1"/>
</dbReference>
<dbReference type="Pfam" id="PF24883">
    <property type="entry name" value="NPHP3_N"/>
    <property type="match status" value="1"/>
</dbReference>
<dbReference type="InterPro" id="IPR007111">
    <property type="entry name" value="NACHT_NTPase"/>
</dbReference>
<keyword evidence="5" id="KW-1185">Reference proteome</keyword>
<evidence type="ECO:0000256" key="2">
    <source>
        <dbReference type="SAM" id="Coils"/>
    </source>
</evidence>
<organism evidence="4 5">
    <name type="scientific">Aspergillus caelatus</name>
    <dbReference type="NCBI Taxonomy" id="61420"/>
    <lineage>
        <taxon>Eukaryota</taxon>
        <taxon>Fungi</taxon>
        <taxon>Dikarya</taxon>
        <taxon>Ascomycota</taxon>
        <taxon>Pezizomycotina</taxon>
        <taxon>Eurotiomycetes</taxon>
        <taxon>Eurotiomycetidae</taxon>
        <taxon>Eurotiales</taxon>
        <taxon>Aspergillaceae</taxon>
        <taxon>Aspergillus</taxon>
        <taxon>Aspergillus subgen. Circumdati</taxon>
    </lineage>
</organism>
<dbReference type="InterPro" id="IPR027417">
    <property type="entry name" value="P-loop_NTPase"/>
</dbReference>
<proteinExistence type="predicted"/>
<dbReference type="OrthoDB" id="1577640at2759"/>
<evidence type="ECO:0000256" key="1">
    <source>
        <dbReference type="ARBA" id="ARBA00022737"/>
    </source>
</evidence>
<name>A0A5N6ZRC6_9EURO</name>
<dbReference type="Gene3D" id="3.40.50.300">
    <property type="entry name" value="P-loop containing nucleotide triphosphate hydrolases"/>
    <property type="match status" value="1"/>
</dbReference>
<dbReference type="RefSeq" id="XP_031923036.1">
    <property type="nucleotide sequence ID" value="XM_032073339.1"/>
</dbReference>
<dbReference type="InterPro" id="IPR054471">
    <property type="entry name" value="GPIID_WHD"/>
</dbReference>
<dbReference type="GeneID" id="43657785"/>
<dbReference type="EMBL" id="ML737798">
    <property type="protein sequence ID" value="KAE8359955.1"/>
    <property type="molecule type" value="Genomic_DNA"/>
</dbReference>
<evidence type="ECO:0000313" key="4">
    <source>
        <dbReference type="EMBL" id="KAE8359955.1"/>
    </source>
</evidence>
<keyword evidence="1" id="KW-0677">Repeat</keyword>
<dbReference type="AlphaFoldDB" id="A0A5N6ZRC6"/>
<dbReference type="PANTHER" id="PTHR10039">
    <property type="entry name" value="AMELOGENIN"/>
    <property type="match status" value="1"/>
</dbReference>
<dbReference type="PROSITE" id="PS50837">
    <property type="entry name" value="NACHT"/>
    <property type="match status" value="1"/>
</dbReference>
<dbReference type="InterPro" id="IPR056884">
    <property type="entry name" value="NPHP3-like_N"/>
</dbReference>
<feature type="domain" description="NACHT" evidence="3">
    <location>
        <begin position="389"/>
        <end position="532"/>
    </location>
</feature>
<dbReference type="Pfam" id="PF23239">
    <property type="entry name" value="DUF7069"/>
    <property type="match status" value="1"/>
</dbReference>
<reference evidence="4 5" key="1">
    <citation type="submission" date="2019-04" db="EMBL/GenBank/DDBJ databases">
        <title>Friends and foes A comparative genomics studyof 23 Aspergillus species from section Flavi.</title>
        <authorList>
            <consortium name="DOE Joint Genome Institute"/>
            <person name="Kjaerbolling I."/>
            <person name="Vesth T."/>
            <person name="Frisvad J.C."/>
            <person name="Nybo J.L."/>
            <person name="Theobald S."/>
            <person name="Kildgaard S."/>
            <person name="Isbrandt T."/>
            <person name="Kuo A."/>
            <person name="Sato A."/>
            <person name="Lyhne E.K."/>
            <person name="Kogle M.E."/>
            <person name="Wiebenga A."/>
            <person name="Kun R.S."/>
            <person name="Lubbers R.J."/>
            <person name="Makela M.R."/>
            <person name="Barry K."/>
            <person name="Chovatia M."/>
            <person name="Clum A."/>
            <person name="Daum C."/>
            <person name="Haridas S."/>
            <person name="He G."/>
            <person name="LaButti K."/>
            <person name="Lipzen A."/>
            <person name="Mondo S."/>
            <person name="Riley R."/>
            <person name="Salamov A."/>
            <person name="Simmons B.A."/>
            <person name="Magnuson J.K."/>
            <person name="Henrissat B."/>
            <person name="Mortensen U.H."/>
            <person name="Larsen T.O."/>
            <person name="Devries R.P."/>
            <person name="Grigoriev I.V."/>
            <person name="Machida M."/>
            <person name="Baker S.E."/>
            <person name="Andersen M.R."/>
        </authorList>
    </citation>
    <scope>NUCLEOTIDE SEQUENCE [LARGE SCALE GENOMIC DNA]</scope>
    <source>
        <strain evidence="4 5">CBS 763.97</strain>
    </source>
</reference>
<dbReference type="Pfam" id="PF17100">
    <property type="entry name" value="NACHT_N"/>
    <property type="match status" value="1"/>
</dbReference>
<dbReference type="PANTHER" id="PTHR10039:SF17">
    <property type="entry name" value="FUNGAL STAND N-TERMINAL GOODBYE DOMAIN-CONTAINING PROTEIN-RELATED"/>
    <property type="match status" value="1"/>
</dbReference>
<keyword evidence="2" id="KW-0175">Coiled coil</keyword>
<evidence type="ECO:0000313" key="5">
    <source>
        <dbReference type="Proteomes" id="UP000326268"/>
    </source>
</evidence>
<accession>A0A5N6ZRC6</accession>
<dbReference type="InterPro" id="IPR031359">
    <property type="entry name" value="NACHT_N"/>
</dbReference>
<dbReference type="InterPro" id="IPR055497">
    <property type="entry name" value="DUF7069"/>
</dbReference>
<dbReference type="SUPFAM" id="SSF52540">
    <property type="entry name" value="P-loop containing nucleoside triphosphate hydrolases"/>
    <property type="match status" value="1"/>
</dbReference>
<evidence type="ECO:0000259" key="3">
    <source>
        <dbReference type="PROSITE" id="PS50837"/>
    </source>
</evidence>
<sequence>MGCFGLRKLVGKKPPPQNYYYPADTVVRKWAPVTPQAQEEKPITEKALKVVDDSPDKDILTSDESLWNRAYKQLDQGLVNKYEELLAKQRQQINDHSQNETNEKRETNCHEDLDIIIKNGLEHTQGQRRCIQESFAQDAGWILSVKDLICEAVKASPEASLAWAGVCIVLPLLTNPHSATEANKSGFTYVAGRIPYYVELERILWSASSPNSDHAGLKEQFYANMVNLYQHVLQFQVTSVLRFHRSWKQNLVGDIVQAENWSGMVSSIKHLEKIVQQYAAAISNEISRQHLNQAEANTRHNFESLQKVAPLAKRHLEVDTEVPHIQPQRYEEVLSDDERKCRQLFCLASNVMDTSYESYKSGVPDRLEGTGEWLLEQPHLHQWLQQDKGLMIVSADPGCGKSVLTKHLIDNVLPQSSPLATIGYFFFKDQVQNTQKQALCALLHQLFTSNPALIKLAMKSFSNNGDNLVNVLPALWDIFSQVLKDPRVGQTVFVLDALDECNESELTDLTDKIKSIQKDAESRARFFLTSRPYGKIMSEFHQLIDESPRIHIPGENEFENISQEVNIVIKHRVGLLAQRKGLNATVQSHLEEQLLEMNHRTYLWVHLVFDYLERHSFRKVRDGIDDVFILSDQLPKSVNDAYAKILGKSDDVGMARKAFCVVLAASRPLTLTEMNIALHLDLKKDELELESDEDFQVSLRNWCGMLLSVNDKKVFFLHQTAREFLMRENGFSLSSERGPIDMKEAQRVLAVSCITYMNIFMPRVDQTHLGDSTAIDVNRAFSNYSAKNWHHHVKAARLSDDERLEPYLTRICDPKSDVYASWSELTLVEKPPAHKRDECNTLWMAANFGITSVLKRILQHEEMKTWKIVGLAARLQTQLYVLTKSTSTAPAVAKHS</sequence>
<feature type="coiled-coil region" evidence="2">
    <location>
        <begin position="79"/>
        <end position="106"/>
    </location>
</feature>
<protein>
    <recommendedName>
        <fullName evidence="3">NACHT domain-containing protein</fullName>
    </recommendedName>
</protein>
<gene>
    <name evidence="4" type="ORF">BDV27DRAFT_162138</name>
</gene>